<dbReference type="InterPro" id="IPR012317">
    <property type="entry name" value="Poly(ADP-ribose)pol_cat_dom"/>
</dbReference>
<dbReference type="Gene3D" id="3.30.720.50">
    <property type="match status" value="1"/>
</dbReference>
<evidence type="ECO:0000256" key="12">
    <source>
        <dbReference type="SAM" id="MobiDB-lite"/>
    </source>
</evidence>
<comment type="subcellular location">
    <subcellularLocation>
        <location evidence="2">Cytoplasm</location>
    </subcellularLocation>
    <subcellularLocation>
        <location evidence="1">Nucleus</location>
    </subcellularLocation>
</comment>
<dbReference type="Gene3D" id="4.10.1000.10">
    <property type="entry name" value="Zinc finger, CCCH-type"/>
    <property type="match status" value="1"/>
</dbReference>
<dbReference type="Bgee" id="ENSELUG00000019421">
    <property type="expression patterns" value="Expressed in mesonephros and 14 other cell types or tissues"/>
</dbReference>
<feature type="zinc finger region" description="C3H1-type" evidence="11">
    <location>
        <begin position="177"/>
        <end position="199"/>
    </location>
</feature>
<feature type="domain" description="WWE" evidence="14">
    <location>
        <begin position="357"/>
        <end position="444"/>
    </location>
</feature>
<dbReference type="PROSITE" id="PS50103">
    <property type="entry name" value="ZF_C3H1"/>
    <property type="match status" value="3"/>
</dbReference>
<dbReference type="PROSITE" id="PS50918">
    <property type="entry name" value="WWE"/>
    <property type="match status" value="1"/>
</dbReference>
<feature type="zinc finger region" description="C3H1-type" evidence="11">
    <location>
        <begin position="258"/>
        <end position="285"/>
    </location>
</feature>
<dbReference type="PROSITE" id="PS51059">
    <property type="entry name" value="PARP_CATALYTIC"/>
    <property type="match status" value="1"/>
</dbReference>
<organism evidence="16 17">
    <name type="scientific">Esox lucius</name>
    <name type="common">Northern pike</name>
    <dbReference type="NCBI Taxonomy" id="8010"/>
    <lineage>
        <taxon>Eukaryota</taxon>
        <taxon>Metazoa</taxon>
        <taxon>Chordata</taxon>
        <taxon>Craniata</taxon>
        <taxon>Vertebrata</taxon>
        <taxon>Euteleostomi</taxon>
        <taxon>Actinopterygii</taxon>
        <taxon>Neopterygii</taxon>
        <taxon>Teleostei</taxon>
        <taxon>Protacanthopterygii</taxon>
        <taxon>Esociformes</taxon>
        <taxon>Esocidae</taxon>
        <taxon>Esox</taxon>
    </lineage>
</organism>
<feature type="domain" description="C3H1-type" evidence="13">
    <location>
        <begin position="177"/>
        <end position="199"/>
    </location>
</feature>
<dbReference type="SUPFAM" id="SSF56399">
    <property type="entry name" value="ADP-ribosylation"/>
    <property type="match status" value="1"/>
</dbReference>
<evidence type="ECO:0000259" key="15">
    <source>
        <dbReference type="PROSITE" id="PS51059"/>
    </source>
</evidence>
<dbReference type="InterPro" id="IPR056226">
    <property type="entry name" value="WH_PARP12"/>
</dbReference>
<dbReference type="GeneID" id="105018136"/>
<evidence type="ECO:0000259" key="13">
    <source>
        <dbReference type="PROSITE" id="PS50103"/>
    </source>
</evidence>
<dbReference type="InterPro" id="IPR057602">
    <property type="entry name" value="Zfn-CCCH_PARP12"/>
</dbReference>
<dbReference type="Pfam" id="PF23466">
    <property type="entry name" value="WWE_4"/>
    <property type="match status" value="1"/>
</dbReference>
<dbReference type="Pfam" id="PF25261">
    <property type="entry name" value="zf-CCCH_PARP12"/>
    <property type="match status" value="1"/>
</dbReference>
<sequence length="672" mass="76637">MSSAVSQYITKILCGNEGSLDYKHLEQIVSKRFTVADSLLQEILCDSGRFAIREGKEKASHRVLPQDSVIVAKTSLRVCQSPLGDCRLCENLHLCRYYVSGNCMFGNNCKNSHCLDTTQNARVLERLCLNDLEEAELFQLLLQNDSYLIPEICSHYNKGVGEHGSCRFKTTCTSLHICLHFLQGDCKFGNGCKRAHTIDATARKILNGRGLSQENIRIIHRIYANKLIILSHKERTAAVAPAIQPVGKQPSSNSISESDRNEICLYFLCGHCSFKDKCVRIHCPLPYNWQVLESDGVTWKDLPNVVEVEKEYCNPGTITSGGRQFSFPLFSRGSPPVNFPTMTRGSSPVRRLSTVSSVTKPPHFVLTTEWLWYWKDECGQWKEYGQEGGMMNKASVDSLTLEKDYQTDPDSDIEFTCGRQKYILYFKEMNQQNICHKTKRPVCRRPRFLSEEDVKAKSKSFGLRGSVSNDSSRLSPSIPSHWDKKALSDSTDYELVPLSSQMEDYQMIQKLFKSTMASSTIHSIKRIQNPSLWRVFQWQKEQMMKKNGGKPVDERHLFHGTDQSIIEAICEQNFDWRACGVNGTVYGQGSYFARDASYSHKYIKSSRNRKIMFVALVLVGEFTKGCSQYRRPPQKGRGKALYDSCVDSERNPSIFVVFEKQQIYPEFLIEYL</sequence>
<evidence type="ECO:0000256" key="9">
    <source>
        <dbReference type="ARBA" id="ARBA00023242"/>
    </source>
</evidence>
<evidence type="ECO:0000259" key="14">
    <source>
        <dbReference type="PROSITE" id="PS50918"/>
    </source>
</evidence>
<feature type="domain" description="C3H1-type" evidence="13">
    <location>
        <begin position="258"/>
        <end position="285"/>
    </location>
</feature>
<evidence type="ECO:0000256" key="11">
    <source>
        <dbReference type="PROSITE-ProRule" id="PRU00723"/>
    </source>
</evidence>
<dbReference type="PANTHER" id="PTHR45740">
    <property type="entry name" value="POLY [ADP-RIBOSE] POLYMERASE"/>
    <property type="match status" value="1"/>
</dbReference>
<keyword evidence="4" id="KW-0597">Phosphoprotein</keyword>
<dbReference type="Proteomes" id="UP000265140">
    <property type="component" value="Chromosome 19"/>
</dbReference>
<reference evidence="16" key="3">
    <citation type="submission" date="2025-08" db="UniProtKB">
        <authorList>
            <consortium name="Ensembl"/>
        </authorList>
    </citation>
    <scope>IDENTIFICATION</scope>
</reference>
<dbReference type="GO" id="GO:1990404">
    <property type="term" value="F:NAD+-protein mono-ADP-ribosyltransferase activity"/>
    <property type="evidence" value="ECO:0007669"/>
    <property type="project" value="TreeGrafter"/>
</dbReference>
<dbReference type="CTD" id="567195"/>
<comment type="similarity">
    <text evidence="10">Belongs to the ARTD/PARP family.</text>
</comment>
<evidence type="ECO:0000256" key="3">
    <source>
        <dbReference type="ARBA" id="ARBA00022490"/>
    </source>
</evidence>
<dbReference type="FunCoup" id="A0A3P8YUC5">
    <property type="interactions" value="880"/>
</dbReference>
<keyword evidence="3" id="KW-0963">Cytoplasm</keyword>
<keyword evidence="6" id="KW-0677">Repeat</keyword>
<proteinExistence type="inferred from homology"/>
<dbReference type="InterPro" id="IPR000571">
    <property type="entry name" value="Znf_CCCH"/>
</dbReference>
<dbReference type="STRING" id="8010.ENSELUP00000020156"/>
<feature type="domain" description="C3H1-type" evidence="13">
    <location>
        <begin position="94"/>
        <end position="116"/>
    </location>
</feature>
<dbReference type="OrthoDB" id="6133115at2759"/>
<reference evidence="16" key="2">
    <citation type="submission" date="2020-02" db="EMBL/GenBank/DDBJ databases">
        <title>Esox lucius (northern pike) genome, fEsoLuc1, primary haplotype.</title>
        <authorList>
            <person name="Myers G."/>
            <person name="Karagic N."/>
            <person name="Meyer A."/>
            <person name="Pippel M."/>
            <person name="Reichard M."/>
            <person name="Winkler S."/>
            <person name="Tracey A."/>
            <person name="Sims Y."/>
            <person name="Howe K."/>
            <person name="Rhie A."/>
            <person name="Formenti G."/>
            <person name="Durbin R."/>
            <person name="Fedrigo O."/>
            <person name="Jarvis E.D."/>
        </authorList>
    </citation>
    <scope>NUCLEOTIDE SEQUENCE [LARGE SCALE GENOMIC DNA]</scope>
</reference>
<dbReference type="InterPro" id="IPR051712">
    <property type="entry name" value="ARTD-AVP"/>
</dbReference>
<dbReference type="SUPFAM" id="SSF117839">
    <property type="entry name" value="WWE domain"/>
    <property type="match status" value="1"/>
</dbReference>
<dbReference type="AlphaFoldDB" id="A0A3P8YUC5"/>
<dbReference type="InterPro" id="IPR036388">
    <property type="entry name" value="WH-like_DNA-bd_sf"/>
</dbReference>
<keyword evidence="7 11" id="KW-0863">Zinc-finger</keyword>
<reference evidence="17" key="1">
    <citation type="journal article" date="2014" name="PLoS ONE">
        <title>The genome and linkage map of the northern pike (Esox lucius): conserved synteny revealed between the salmonid sister group and the Neoteleostei.</title>
        <authorList>
            <person name="Rondeau E.B."/>
            <person name="Minkley D.R."/>
            <person name="Leong J.S."/>
            <person name="Messmer A.M."/>
            <person name="Jantzen J.R."/>
            <person name="von Schalburg K.R."/>
            <person name="Lemon C."/>
            <person name="Bird N.H."/>
            <person name="Koop B.F."/>
        </authorList>
    </citation>
    <scope>NUCLEOTIDE SEQUENCE</scope>
</reference>
<keyword evidence="5 11" id="KW-0479">Metal-binding</keyword>
<dbReference type="RefSeq" id="XP_010881637.2">
    <property type="nucleotide sequence ID" value="XM_010883335.4"/>
</dbReference>
<dbReference type="InterPro" id="IPR004170">
    <property type="entry name" value="WWE_dom"/>
</dbReference>
<dbReference type="OMA" id="WKDLDNM"/>
<dbReference type="Pfam" id="PF14608">
    <property type="entry name" value="zf-CCCH_2"/>
    <property type="match status" value="2"/>
</dbReference>
<keyword evidence="8 11" id="KW-0862">Zinc</keyword>
<dbReference type="GeneTree" id="ENSGT00940000154649"/>
<dbReference type="Pfam" id="PF02825">
    <property type="entry name" value="WWE"/>
    <property type="match status" value="1"/>
</dbReference>
<feature type="region of interest" description="Disordered" evidence="12">
    <location>
        <begin position="460"/>
        <end position="479"/>
    </location>
</feature>
<evidence type="ECO:0000256" key="2">
    <source>
        <dbReference type="ARBA" id="ARBA00004496"/>
    </source>
</evidence>
<protein>
    <recommendedName>
        <fullName evidence="18">Poly (ADP-ribose) polymerase family, member 12a</fullName>
    </recommendedName>
</protein>
<evidence type="ECO:0000256" key="7">
    <source>
        <dbReference type="ARBA" id="ARBA00022771"/>
    </source>
</evidence>
<evidence type="ECO:0000256" key="6">
    <source>
        <dbReference type="ARBA" id="ARBA00022737"/>
    </source>
</evidence>
<evidence type="ECO:0008006" key="18">
    <source>
        <dbReference type="Google" id="ProtNLM"/>
    </source>
</evidence>
<dbReference type="PANTHER" id="PTHR45740:SF6">
    <property type="entry name" value="PROTEIN MONO-ADP-RIBOSYLTRANSFERASE PARP12"/>
    <property type="match status" value="1"/>
</dbReference>
<dbReference type="InterPro" id="IPR037197">
    <property type="entry name" value="WWE_dom_sf"/>
</dbReference>
<dbReference type="Gene3D" id="1.10.10.10">
    <property type="entry name" value="Winged helix-like DNA-binding domain superfamily/Winged helix DNA-binding domain"/>
    <property type="match status" value="1"/>
</dbReference>
<name>A0A3P8YUC5_ESOLU</name>
<evidence type="ECO:0000256" key="8">
    <source>
        <dbReference type="ARBA" id="ARBA00022833"/>
    </source>
</evidence>
<dbReference type="SMART" id="SM00356">
    <property type="entry name" value="ZnF_C3H1"/>
    <property type="match status" value="3"/>
</dbReference>
<dbReference type="CDD" id="cd01439">
    <property type="entry name" value="TCCD_inducible_PARP_like"/>
    <property type="match status" value="1"/>
</dbReference>
<keyword evidence="17" id="KW-1185">Reference proteome</keyword>
<feature type="zinc finger region" description="C3H1-type" evidence="11">
    <location>
        <begin position="94"/>
        <end position="116"/>
    </location>
</feature>
<dbReference type="GO" id="GO:0008270">
    <property type="term" value="F:zinc ion binding"/>
    <property type="evidence" value="ECO:0007669"/>
    <property type="project" value="UniProtKB-KW"/>
</dbReference>
<evidence type="ECO:0000313" key="16">
    <source>
        <dbReference type="Ensembl" id="ENSELUP00000020156.2"/>
    </source>
</evidence>
<evidence type="ECO:0000256" key="5">
    <source>
        <dbReference type="ARBA" id="ARBA00022723"/>
    </source>
</evidence>
<reference evidence="16" key="4">
    <citation type="submission" date="2025-09" db="UniProtKB">
        <authorList>
            <consortium name="Ensembl"/>
        </authorList>
    </citation>
    <scope>IDENTIFICATION</scope>
</reference>
<dbReference type="Pfam" id="PF24356">
    <property type="entry name" value="WHD_PARP12"/>
    <property type="match status" value="1"/>
</dbReference>
<evidence type="ECO:0000256" key="10">
    <source>
        <dbReference type="ARBA" id="ARBA00024347"/>
    </source>
</evidence>
<evidence type="ECO:0000313" key="17">
    <source>
        <dbReference type="Proteomes" id="UP000265140"/>
    </source>
</evidence>
<feature type="domain" description="PARP catalytic" evidence="15">
    <location>
        <begin position="478"/>
        <end position="672"/>
    </location>
</feature>
<dbReference type="GO" id="GO:0005634">
    <property type="term" value="C:nucleus"/>
    <property type="evidence" value="ECO:0007669"/>
    <property type="project" value="UniProtKB-SubCell"/>
</dbReference>
<accession>A0A3P8YUC5</accession>
<dbReference type="InParanoid" id="A0A3P8YUC5"/>
<feature type="compositionally biased region" description="Polar residues" evidence="12">
    <location>
        <begin position="466"/>
        <end position="478"/>
    </location>
</feature>
<keyword evidence="9" id="KW-0539">Nucleus</keyword>
<dbReference type="KEGG" id="els:105018136"/>
<dbReference type="Gene3D" id="3.90.228.10">
    <property type="match status" value="1"/>
</dbReference>
<dbReference type="Ensembl" id="ENSELUT00000030499.3">
    <property type="protein sequence ID" value="ENSELUP00000020156.2"/>
    <property type="gene ID" value="ENSELUG00000019421.3"/>
</dbReference>
<dbReference type="GO" id="GO:0005737">
    <property type="term" value="C:cytoplasm"/>
    <property type="evidence" value="ECO:0007669"/>
    <property type="project" value="UniProtKB-SubCell"/>
</dbReference>
<evidence type="ECO:0000256" key="4">
    <source>
        <dbReference type="ARBA" id="ARBA00022553"/>
    </source>
</evidence>
<dbReference type="Gene3D" id="3.30.1370.210">
    <property type="match status" value="1"/>
</dbReference>
<dbReference type="GO" id="GO:0003950">
    <property type="term" value="F:NAD+ poly-ADP-ribosyltransferase activity"/>
    <property type="evidence" value="ECO:0007669"/>
    <property type="project" value="InterPro"/>
</dbReference>
<evidence type="ECO:0000256" key="1">
    <source>
        <dbReference type="ARBA" id="ARBA00004123"/>
    </source>
</evidence>
<dbReference type="Pfam" id="PF00644">
    <property type="entry name" value="PARP"/>
    <property type="match status" value="1"/>
</dbReference>